<proteinExistence type="predicted"/>
<dbReference type="OrthoDB" id="192297at2"/>
<name>A0A1I3VAR2_9BACL</name>
<dbReference type="PANTHER" id="PTHR46637:SF1">
    <property type="entry name" value="BLL5188 PROTEIN"/>
    <property type="match status" value="1"/>
</dbReference>
<evidence type="ECO:0000313" key="2">
    <source>
        <dbReference type="EMBL" id="SFJ92375.1"/>
    </source>
</evidence>
<dbReference type="RefSeq" id="WP_093231765.1">
    <property type="nucleotide sequence ID" value="NZ_FORR01000040.1"/>
</dbReference>
<feature type="domain" description="Insertion element IS402-like" evidence="1">
    <location>
        <begin position="12"/>
        <end position="84"/>
    </location>
</feature>
<dbReference type="Pfam" id="PF13340">
    <property type="entry name" value="DUF4096"/>
    <property type="match status" value="1"/>
</dbReference>
<dbReference type="NCBIfam" id="NF033580">
    <property type="entry name" value="transpos_IS5_3"/>
    <property type="match status" value="1"/>
</dbReference>
<reference evidence="2 3" key="1">
    <citation type="submission" date="2016-10" db="EMBL/GenBank/DDBJ databases">
        <authorList>
            <person name="de Groot N.N."/>
        </authorList>
    </citation>
    <scope>NUCLEOTIDE SEQUENCE [LARGE SCALE GENOMIC DNA]</scope>
    <source>
        <strain evidence="2 3">DSM 44778</strain>
    </source>
</reference>
<dbReference type="EMBL" id="FORR01000040">
    <property type="protein sequence ID" value="SFJ92375.1"/>
    <property type="molecule type" value="Genomic_DNA"/>
</dbReference>
<sequence length="149" mass="17711">MNTMEYYSRHELTDYQWKLIEPLLPKGKKRGRPLVDPRKTLNGIVFVLKTGCAWADMPKAYGSYVTCWRRLKQWQKDGTWERIWRKLLQQCDEQQKINWEFCFLDGTFVPAKKGRCSWKNQGWKGNKGNDGNRWKRSSLIHPHSQCSTS</sequence>
<protein>
    <submittedName>
        <fullName evidence="2">Transposase</fullName>
    </submittedName>
</protein>
<organism evidence="2 3">
    <name type="scientific">Thermoflavimicrobium dichotomicum</name>
    <dbReference type="NCBI Taxonomy" id="46223"/>
    <lineage>
        <taxon>Bacteria</taxon>
        <taxon>Bacillati</taxon>
        <taxon>Bacillota</taxon>
        <taxon>Bacilli</taxon>
        <taxon>Bacillales</taxon>
        <taxon>Thermoactinomycetaceae</taxon>
        <taxon>Thermoflavimicrobium</taxon>
    </lineage>
</organism>
<evidence type="ECO:0000259" key="1">
    <source>
        <dbReference type="Pfam" id="PF13340"/>
    </source>
</evidence>
<accession>A0A1I3VAR2</accession>
<keyword evidence="3" id="KW-1185">Reference proteome</keyword>
<dbReference type="Proteomes" id="UP000199545">
    <property type="component" value="Unassembled WGS sequence"/>
</dbReference>
<dbReference type="InterPro" id="IPR025161">
    <property type="entry name" value="IS402-like_dom"/>
</dbReference>
<gene>
    <name evidence="2" type="ORF">SAMN05421852_1409</name>
</gene>
<dbReference type="PANTHER" id="PTHR46637">
    <property type="entry name" value="TIS1421-TRANSPOSASE PROTEIN A"/>
    <property type="match status" value="1"/>
</dbReference>
<dbReference type="InterPro" id="IPR052909">
    <property type="entry name" value="Transposase_6_like"/>
</dbReference>
<dbReference type="AlphaFoldDB" id="A0A1I3VAR2"/>
<evidence type="ECO:0000313" key="3">
    <source>
        <dbReference type="Proteomes" id="UP000199545"/>
    </source>
</evidence>